<evidence type="ECO:0000313" key="4">
    <source>
        <dbReference type="EMBL" id="OGG39671.1"/>
    </source>
</evidence>
<feature type="compositionally biased region" description="Basic and acidic residues" evidence="2">
    <location>
        <begin position="93"/>
        <end position="102"/>
    </location>
</feature>
<keyword evidence="1" id="KW-0694">RNA-binding</keyword>
<dbReference type="Proteomes" id="UP000179014">
    <property type="component" value="Unassembled WGS sequence"/>
</dbReference>
<gene>
    <name evidence="4" type="ORF">A2118_03225</name>
</gene>
<evidence type="ECO:0000256" key="2">
    <source>
        <dbReference type="SAM" id="MobiDB-lite"/>
    </source>
</evidence>
<dbReference type="InterPro" id="IPR000504">
    <property type="entry name" value="RRM_dom"/>
</dbReference>
<accession>A0A1F6BRW1</accession>
<dbReference type="PROSITE" id="PS50102">
    <property type="entry name" value="RRM"/>
    <property type="match status" value="1"/>
</dbReference>
<evidence type="ECO:0000256" key="1">
    <source>
        <dbReference type="ARBA" id="ARBA00022884"/>
    </source>
</evidence>
<dbReference type="Pfam" id="PF00076">
    <property type="entry name" value="RRM_1"/>
    <property type="match status" value="1"/>
</dbReference>
<dbReference type="InterPro" id="IPR012677">
    <property type="entry name" value="Nucleotide-bd_a/b_plait_sf"/>
</dbReference>
<protein>
    <recommendedName>
        <fullName evidence="3">RRM domain-containing protein</fullName>
    </recommendedName>
</protein>
<sequence length="125" mass="12864">MDSPAGGAAAVQGNKLYVGGIPYRSTEDDMKKAFGEAGTVVSASIISDRMTGRSRGFGFVEMASEAEAQAAIDRWDGKEMDGRTLSVSFARPQGERPPRRESGFGGGGGDRGGYGGGGGYGRGGY</sequence>
<dbReference type="InterPro" id="IPR035979">
    <property type="entry name" value="RBD_domain_sf"/>
</dbReference>
<dbReference type="Gene3D" id="3.30.70.330">
    <property type="match status" value="1"/>
</dbReference>
<evidence type="ECO:0000259" key="3">
    <source>
        <dbReference type="PROSITE" id="PS50102"/>
    </source>
</evidence>
<dbReference type="InterPro" id="IPR052462">
    <property type="entry name" value="SLIRP/GR-RBP-like"/>
</dbReference>
<feature type="domain" description="RRM" evidence="3">
    <location>
        <begin position="14"/>
        <end position="92"/>
    </location>
</feature>
<dbReference type="SMART" id="SM00360">
    <property type="entry name" value="RRM"/>
    <property type="match status" value="1"/>
</dbReference>
<feature type="region of interest" description="Disordered" evidence="2">
    <location>
        <begin position="83"/>
        <end position="125"/>
    </location>
</feature>
<name>A0A1F6BRW1_9BACT</name>
<dbReference type="STRING" id="1798474.A2118_03225"/>
<reference evidence="4 5" key="1">
    <citation type="journal article" date="2016" name="Nat. Commun.">
        <title>Thousands of microbial genomes shed light on interconnected biogeochemical processes in an aquifer system.</title>
        <authorList>
            <person name="Anantharaman K."/>
            <person name="Brown C.T."/>
            <person name="Hug L.A."/>
            <person name="Sharon I."/>
            <person name="Castelle C.J."/>
            <person name="Probst A.J."/>
            <person name="Thomas B.C."/>
            <person name="Singh A."/>
            <person name="Wilkins M.J."/>
            <person name="Karaoz U."/>
            <person name="Brodie E.L."/>
            <person name="Williams K.H."/>
            <person name="Hubbard S.S."/>
            <person name="Banfield J.F."/>
        </authorList>
    </citation>
    <scope>NUCLEOTIDE SEQUENCE [LARGE SCALE GENOMIC DNA]</scope>
</reference>
<dbReference type="CDD" id="cd21608">
    <property type="entry name" value="RRM2_NsCP33_like"/>
    <property type="match status" value="1"/>
</dbReference>
<dbReference type="InterPro" id="IPR048289">
    <property type="entry name" value="RRM2_NsCP33-like"/>
</dbReference>
<dbReference type="PANTHER" id="PTHR48027">
    <property type="entry name" value="HETEROGENEOUS NUCLEAR RIBONUCLEOPROTEIN 87F-RELATED"/>
    <property type="match status" value="1"/>
</dbReference>
<dbReference type="GO" id="GO:0003723">
    <property type="term" value="F:RNA binding"/>
    <property type="evidence" value="ECO:0007669"/>
    <property type="project" value="UniProtKB-KW"/>
</dbReference>
<evidence type="ECO:0000313" key="5">
    <source>
        <dbReference type="Proteomes" id="UP000179014"/>
    </source>
</evidence>
<feature type="compositionally biased region" description="Gly residues" evidence="2">
    <location>
        <begin position="103"/>
        <end position="125"/>
    </location>
</feature>
<dbReference type="EMBL" id="MFKN01000044">
    <property type="protein sequence ID" value="OGG39671.1"/>
    <property type="molecule type" value="Genomic_DNA"/>
</dbReference>
<dbReference type="AlphaFoldDB" id="A0A1F6BRW1"/>
<dbReference type="SUPFAM" id="SSF54928">
    <property type="entry name" value="RNA-binding domain, RBD"/>
    <property type="match status" value="1"/>
</dbReference>
<organism evidence="4 5">
    <name type="scientific">Candidatus Kaiserbacteria bacterium GWA2_50_9</name>
    <dbReference type="NCBI Taxonomy" id="1798474"/>
    <lineage>
        <taxon>Bacteria</taxon>
        <taxon>Candidatus Kaiseribacteriota</taxon>
    </lineage>
</organism>
<proteinExistence type="predicted"/>
<comment type="caution">
    <text evidence="4">The sequence shown here is derived from an EMBL/GenBank/DDBJ whole genome shotgun (WGS) entry which is preliminary data.</text>
</comment>